<reference evidence="3 4" key="1">
    <citation type="journal article" date="2019" name="Environ. Microbiol.">
        <title>Species interactions and distinct microbial communities in high Arctic permafrost affected cryosols are associated with the CH4 and CO2 gas fluxes.</title>
        <authorList>
            <person name="Altshuler I."/>
            <person name="Hamel J."/>
            <person name="Turney S."/>
            <person name="Magnuson E."/>
            <person name="Levesque R."/>
            <person name="Greer C."/>
            <person name="Whyte L.G."/>
        </authorList>
    </citation>
    <scope>NUCLEOTIDE SEQUENCE [LARGE SCALE GENOMIC DNA]</scope>
    <source>
        <strain evidence="3 4">S06.C</strain>
    </source>
</reference>
<dbReference type="CDD" id="cd07012">
    <property type="entry name" value="PBP2_Bug_TTT"/>
    <property type="match status" value="1"/>
</dbReference>
<feature type="chain" id="PRO_5021370035" evidence="2">
    <location>
        <begin position="27"/>
        <end position="327"/>
    </location>
</feature>
<dbReference type="Pfam" id="PF03401">
    <property type="entry name" value="TctC"/>
    <property type="match status" value="1"/>
</dbReference>
<sequence>MICKLGRIAASIIGVVSMLGTGAVGAQGAYPDKPIRMLVAFPAGGPTDVNARLFAQYMTEKLGQPVIVDNRPGAGGNVASTMVASAPKDGYTLLYNTSSFLLGALAYKSATHTPLKDFVPIVRTVGVPLVVAMYPKVPAKSMQEFVALARAKPGKMNYASSGAGTIDHLAFAMLESRLGIDLTHVPYKGTAPALADLVGGQTETFMTTLNTVLPFVQSKQLTALAVGSKARSPLLPGVPTVAEATGIPNIELTAWNGIVAPVGTSAEVVSRLNAVVNDALKDAVFLKKLEASGAEPYGGTPEAYEKFLATEQVSLAASLKEAGIEKQ</sequence>
<proteinExistence type="inferred from homology"/>
<evidence type="ECO:0000313" key="4">
    <source>
        <dbReference type="Proteomes" id="UP000319212"/>
    </source>
</evidence>
<dbReference type="RefSeq" id="WP_140841532.1">
    <property type="nucleotide sequence ID" value="NZ_RCZI01000002.1"/>
</dbReference>
<dbReference type="InterPro" id="IPR005064">
    <property type="entry name" value="BUG"/>
</dbReference>
<dbReference type="PIRSF" id="PIRSF017082">
    <property type="entry name" value="YflP"/>
    <property type="match status" value="1"/>
</dbReference>
<dbReference type="AlphaFoldDB" id="A0A502DYI0"/>
<keyword evidence="2" id="KW-0732">Signal</keyword>
<accession>A0A502DYI0</accession>
<organism evidence="3 4">
    <name type="scientific">Variovorax guangxiensis</name>
    <dbReference type="NCBI Taxonomy" id="1775474"/>
    <lineage>
        <taxon>Bacteria</taxon>
        <taxon>Pseudomonadati</taxon>
        <taxon>Pseudomonadota</taxon>
        <taxon>Betaproteobacteria</taxon>
        <taxon>Burkholderiales</taxon>
        <taxon>Comamonadaceae</taxon>
        <taxon>Variovorax</taxon>
    </lineage>
</organism>
<gene>
    <name evidence="3" type="ORF">EAH82_10755</name>
</gene>
<dbReference type="PANTHER" id="PTHR42928:SF5">
    <property type="entry name" value="BLR1237 PROTEIN"/>
    <property type="match status" value="1"/>
</dbReference>
<dbReference type="Gene3D" id="3.40.190.10">
    <property type="entry name" value="Periplasmic binding protein-like II"/>
    <property type="match status" value="1"/>
</dbReference>
<dbReference type="Gene3D" id="3.40.190.150">
    <property type="entry name" value="Bordetella uptake gene, domain 1"/>
    <property type="match status" value="1"/>
</dbReference>
<dbReference type="SUPFAM" id="SSF53850">
    <property type="entry name" value="Periplasmic binding protein-like II"/>
    <property type="match status" value="1"/>
</dbReference>
<evidence type="ECO:0000256" key="2">
    <source>
        <dbReference type="SAM" id="SignalP"/>
    </source>
</evidence>
<protein>
    <submittedName>
        <fullName evidence="3">Tripartite tricarboxylate transporter substrate binding protein</fullName>
    </submittedName>
</protein>
<dbReference type="Proteomes" id="UP000319212">
    <property type="component" value="Unassembled WGS sequence"/>
</dbReference>
<dbReference type="PANTHER" id="PTHR42928">
    <property type="entry name" value="TRICARBOXYLATE-BINDING PROTEIN"/>
    <property type="match status" value="1"/>
</dbReference>
<name>A0A502DYI0_9BURK</name>
<evidence type="ECO:0000313" key="3">
    <source>
        <dbReference type="EMBL" id="TPG29220.1"/>
    </source>
</evidence>
<dbReference type="EMBL" id="RCZI01000002">
    <property type="protein sequence ID" value="TPG29220.1"/>
    <property type="molecule type" value="Genomic_DNA"/>
</dbReference>
<comment type="similarity">
    <text evidence="1">Belongs to the UPF0065 (bug) family.</text>
</comment>
<feature type="signal peptide" evidence="2">
    <location>
        <begin position="1"/>
        <end position="26"/>
    </location>
</feature>
<dbReference type="InterPro" id="IPR042100">
    <property type="entry name" value="Bug_dom1"/>
</dbReference>
<comment type="caution">
    <text evidence="3">The sequence shown here is derived from an EMBL/GenBank/DDBJ whole genome shotgun (WGS) entry which is preliminary data.</text>
</comment>
<dbReference type="OrthoDB" id="8678477at2"/>
<evidence type="ECO:0000256" key="1">
    <source>
        <dbReference type="ARBA" id="ARBA00006987"/>
    </source>
</evidence>